<evidence type="ECO:0000256" key="4">
    <source>
        <dbReference type="ARBA" id="ARBA00023136"/>
    </source>
</evidence>
<keyword evidence="3 5" id="KW-1133">Transmembrane helix</keyword>
<keyword evidence="2 5" id="KW-0812">Transmembrane</keyword>
<organism evidence="6">
    <name type="scientific">bioreactor metagenome</name>
    <dbReference type="NCBI Taxonomy" id="1076179"/>
    <lineage>
        <taxon>unclassified sequences</taxon>
        <taxon>metagenomes</taxon>
        <taxon>ecological metagenomes</taxon>
    </lineage>
</organism>
<proteinExistence type="predicted"/>
<dbReference type="InterPro" id="IPR029020">
    <property type="entry name" value="Ammonium/urea_transptr"/>
</dbReference>
<dbReference type="AlphaFoldDB" id="A0A644Y835"/>
<dbReference type="EMBL" id="VSSQ01004269">
    <property type="protein sequence ID" value="MPM24469.1"/>
    <property type="molecule type" value="Genomic_DNA"/>
</dbReference>
<feature type="transmembrane region" description="Helical" evidence="5">
    <location>
        <begin position="36"/>
        <end position="53"/>
    </location>
</feature>
<reference evidence="6" key="1">
    <citation type="submission" date="2019-08" db="EMBL/GenBank/DDBJ databases">
        <authorList>
            <person name="Kucharzyk K."/>
            <person name="Murdoch R.W."/>
            <person name="Higgins S."/>
            <person name="Loffler F."/>
        </authorList>
    </citation>
    <scope>NUCLEOTIDE SEQUENCE</scope>
</reference>
<name>A0A644Y835_9ZZZZ</name>
<dbReference type="GO" id="GO:0015204">
    <property type="term" value="F:urea transmembrane transporter activity"/>
    <property type="evidence" value="ECO:0007669"/>
    <property type="project" value="InterPro"/>
</dbReference>
<feature type="transmembrane region" description="Helical" evidence="5">
    <location>
        <begin position="7"/>
        <end position="30"/>
    </location>
</feature>
<protein>
    <submittedName>
        <fullName evidence="6">Uncharacterized protein</fullName>
    </submittedName>
</protein>
<accession>A0A644Y835</accession>
<comment type="caution">
    <text evidence="6">The sequence shown here is derived from an EMBL/GenBank/DDBJ whole genome shotgun (WGS) entry which is preliminary data.</text>
</comment>
<gene>
    <name evidence="6" type="ORF">SDC9_70951</name>
</gene>
<evidence type="ECO:0000256" key="1">
    <source>
        <dbReference type="ARBA" id="ARBA00004141"/>
    </source>
</evidence>
<evidence type="ECO:0000256" key="2">
    <source>
        <dbReference type="ARBA" id="ARBA00022692"/>
    </source>
</evidence>
<dbReference type="Gene3D" id="1.10.3430.10">
    <property type="entry name" value="Ammonium transporter AmtB like domains"/>
    <property type="match status" value="1"/>
</dbReference>
<evidence type="ECO:0000313" key="6">
    <source>
        <dbReference type="EMBL" id="MPM24469.1"/>
    </source>
</evidence>
<keyword evidence="4 5" id="KW-0472">Membrane</keyword>
<evidence type="ECO:0000256" key="5">
    <source>
        <dbReference type="SAM" id="Phobius"/>
    </source>
</evidence>
<sequence>MNLISFLLTTLMSIISVIFCVAVSALLAPLGAPTAGFPYVLITISALLGHKVFSKLTYISPSLWGVPETIEQAIRKQEKNPSEQNISIVNVK</sequence>
<evidence type="ECO:0000256" key="3">
    <source>
        <dbReference type="ARBA" id="ARBA00022989"/>
    </source>
</evidence>
<comment type="subcellular location">
    <subcellularLocation>
        <location evidence="1">Membrane</location>
        <topology evidence="1">Multi-pass membrane protein</topology>
    </subcellularLocation>
</comment>
<dbReference type="GO" id="GO:0005886">
    <property type="term" value="C:plasma membrane"/>
    <property type="evidence" value="ECO:0007669"/>
    <property type="project" value="UniProtKB-SubCell"/>
</dbReference>